<accession>A0A1Q9DPS9</accession>
<evidence type="ECO:0000313" key="2">
    <source>
        <dbReference type="Proteomes" id="UP000186817"/>
    </source>
</evidence>
<proteinExistence type="predicted"/>
<name>A0A1Q9DPS9_SYMMI</name>
<gene>
    <name evidence="1" type="ORF">AK812_SmicGene20529</name>
</gene>
<comment type="caution">
    <text evidence="1">The sequence shown here is derived from an EMBL/GenBank/DDBJ whole genome shotgun (WGS) entry which is preliminary data.</text>
</comment>
<organism evidence="1 2">
    <name type="scientific">Symbiodinium microadriaticum</name>
    <name type="common">Dinoflagellate</name>
    <name type="synonym">Zooxanthella microadriatica</name>
    <dbReference type="NCBI Taxonomy" id="2951"/>
    <lineage>
        <taxon>Eukaryota</taxon>
        <taxon>Sar</taxon>
        <taxon>Alveolata</taxon>
        <taxon>Dinophyceae</taxon>
        <taxon>Suessiales</taxon>
        <taxon>Symbiodiniaceae</taxon>
        <taxon>Symbiodinium</taxon>
    </lineage>
</organism>
<protein>
    <submittedName>
        <fullName evidence="1">Uncharacterized protein</fullName>
    </submittedName>
</protein>
<sequence>MSECQGSALPRAILDLDEEVFYLRVERSVREGRKHDGKVIVEVEQQLNKRQFGRHLPAKQAKKAMMDLGIPAEHMPSDRALDGVRHRLLEQGKSYDGKFVSTFGAFSQNPPLPVVVLKAEETPLVSEETVRVLFYEQENLDGVIAYLRAQDRCVLVMDATFKTNVQDLVLASLGLVILHQVGGMVWKLLKEGGAIDATRACFPDAALHRDLEHIKKDVKRTGSKKKVDSELTMEITEIIQFSAKVAHPLQFHVIWEDTLRRLRDPEDWNQETFADYLEKWILQKKGLWWSADWQSGLGQVCPGYGNQSHRLTLDLMQQWREKEGDENTFLKYDTAARVLVDRRTVDVISLVVMPKYKLEYAKSKKRDMDQRLDLALSSLYEDGEAAFRIALGNPRQWSFSMHKKQFYKYTVLYVLSTGRVVDEHPHFVHSVSFVFLTIRVHSVSGLGFRMLRFKCLLWL</sequence>
<dbReference type="AlphaFoldDB" id="A0A1Q9DPS9"/>
<dbReference type="Proteomes" id="UP000186817">
    <property type="component" value="Unassembled WGS sequence"/>
</dbReference>
<reference evidence="1 2" key="1">
    <citation type="submission" date="2016-02" db="EMBL/GenBank/DDBJ databases">
        <title>Genome analysis of coral dinoflagellate symbionts highlights evolutionary adaptations to a symbiotic lifestyle.</title>
        <authorList>
            <person name="Aranda M."/>
            <person name="Li Y."/>
            <person name="Liew Y.J."/>
            <person name="Baumgarten S."/>
            <person name="Simakov O."/>
            <person name="Wilson M."/>
            <person name="Piel J."/>
            <person name="Ashoor H."/>
            <person name="Bougouffa S."/>
            <person name="Bajic V.B."/>
            <person name="Ryu T."/>
            <person name="Ravasi T."/>
            <person name="Bayer T."/>
            <person name="Micklem G."/>
            <person name="Kim H."/>
            <person name="Bhak J."/>
            <person name="Lajeunesse T.C."/>
            <person name="Voolstra C.R."/>
        </authorList>
    </citation>
    <scope>NUCLEOTIDE SEQUENCE [LARGE SCALE GENOMIC DNA]</scope>
    <source>
        <strain evidence="1 2">CCMP2467</strain>
    </source>
</reference>
<evidence type="ECO:0000313" key="1">
    <source>
        <dbReference type="EMBL" id="OLP97172.1"/>
    </source>
</evidence>
<dbReference type="EMBL" id="LSRX01000443">
    <property type="protein sequence ID" value="OLP97172.1"/>
    <property type="molecule type" value="Genomic_DNA"/>
</dbReference>
<dbReference type="OrthoDB" id="413928at2759"/>
<keyword evidence="2" id="KW-1185">Reference proteome</keyword>